<dbReference type="SUPFAM" id="SSF53335">
    <property type="entry name" value="S-adenosyl-L-methionine-dependent methyltransferases"/>
    <property type="match status" value="1"/>
</dbReference>
<evidence type="ECO:0000313" key="7">
    <source>
        <dbReference type="Proteomes" id="UP000238937"/>
    </source>
</evidence>
<evidence type="ECO:0000259" key="5">
    <source>
        <dbReference type="Pfam" id="PF13847"/>
    </source>
</evidence>
<evidence type="ECO:0000256" key="2">
    <source>
        <dbReference type="ARBA" id="ARBA00022679"/>
    </source>
</evidence>
<proteinExistence type="predicted"/>
<dbReference type="CDD" id="cd02440">
    <property type="entry name" value="AdoMet_MTases"/>
    <property type="match status" value="1"/>
</dbReference>
<gene>
    <name evidence="6" type="ORF">C7B77_09840</name>
</gene>
<feature type="compositionally biased region" description="Polar residues" evidence="4">
    <location>
        <begin position="33"/>
        <end position="44"/>
    </location>
</feature>
<dbReference type="GO" id="GO:0032259">
    <property type="term" value="P:methylation"/>
    <property type="evidence" value="ECO:0007669"/>
    <property type="project" value="UniProtKB-KW"/>
</dbReference>
<feature type="compositionally biased region" description="Low complexity" evidence="4">
    <location>
        <begin position="52"/>
        <end position="63"/>
    </location>
</feature>
<dbReference type="PANTHER" id="PTHR13610">
    <property type="entry name" value="METHYLTRANSFERASE DOMAIN-CONTAINING PROTEIN"/>
    <property type="match status" value="1"/>
</dbReference>
<dbReference type="InterPro" id="IPR025714">
    <property type="entry name" value="Methyltranfer_dom"/>
</dbReference>
<keyword evidence="7" id="KW-1185">Reference proteome</keyword>
<accession>A0A2T1GH76</accession>
<dbReference type="InterPro" id="IPR026170">
    <property type="entry name" value="FAM173A/B"/>
</dbReference>
<comment type="caution">
    <text evidence="6">The sequence shown here is derived from an EMBL/GenBank/DDBJ whole genome shotgun (WGS) entry which is preliminary data.</text>
</comment>
<protein>
    <recommendedName>
        <fullName evidence="5">Methyltransferase domain-containing protein</fullName>
    </recommendedName>
</protein>
<dbReference type="OrthoDB" id="281208at2"/>
<dbReference type="Gene3D" id="3.40.50.150">
    <property type="entry name" value="Vaccinia Virus protein VP39"/>
    <property type="match status" value="1"/>
</dbReference>
<dbReference type="Proteomes" id="UP000238937">
    <property type="component" value="Unassembled WGS sequence"/>
</dbReference>
<dbReference type="PROSITE" id="PS51257">
    <property type="entry name" value="PROKAR_LIPOPROTEIN"/>
    <property type="match status" value="1"/>
</dbReference>
<dbReference type="RefSeq" id="WP_106303516.1">
    <property type="nucleotide sequence ID" value="NZ_PVWO01000096.1"/>
</dbReference>
<dbReference type="Pfam" id="PF13847">
    <property type="entry name" value="Methyltransf_31"/>
    <property type="match status" value="1"/>
</dbReference>
<feature type="region of interest" description="Disordered" evidence="4">
    <location>
        <begin position="33"/>
        <end position="63"/>
    </location>
</feature>
<feature type="domain" description="Methyltransferase" evidence="5">
    <location>
        <begin position="86"/>
        <end position="198"/>
    </location>
</feature>
<keyword evidence="2" id="KW-0808">Transferase</keyword>
<keyword evidence="1" id="KW-0489">Methyltransferase</keyword>
<name>A0A2T1GH76_9CYAN</name>
<organism evidence="6 7">
    <name type="scientific">Chamaesiphon polymorphus CCALA 037</name>
    <dbReference type="NCBI Taxonomy" id="2107692"/>
    <lineage>
        <taxon>Bacteria</taxon>
        <taxon>Bacillati</taxon>
        <taxon>Cyanobacteriota</taxon>
        <taxon>Cyanophyceae</taxon>
        <taxon>Gomontiellales</taxon>
        <taxon>Chamaesiphonaceae</taxon>
        <taxon>Chamaesiphon</taxon>
    </lineage>
</organism>
<keyword evidence="3" id="KW-0949">S-adenosyl-L-methionine</keyword>
<dbReference type="AlphaFoldDB" id="A0A2T1GH76"/>
<dbReference type="InterPro" id="IPR029063">
    <property type="entry name" value="SAM-dependent_MTases_sf"/>
</dbReference>
<dbReference type="PANTHER" id="PTHR13610:SF11">
    <property type="entry name" value="METHYLTRANSFERASE DOMAIN-CONTAINING PROTEIN"/>
    <property type="match status" value="1"/>
</dbReference>
<sequence length="220" mass="24045">MQLKSTARSLLVGIGILSLTVVGCSQTRNFEAETQNPISNSPTDVTGDRSQAAPPATAAPTRTPDVVYVPTPVPVVNEMLRLANVKSNDVVYDLGSGDGRIVIAAAQERGASGIGIDINPERIREANRNAQKAGVTDRVQFRQQDLFQTDFSKATVVTLYLLPELNVKLRPKLLRELKPGTRIVSHAFDMGDWKPQQVVEVDGRTVYYWVVPENPPANLL</sequence>
<evidence type="ECO:0000256" key="4">
    <source>
        <dbReference type="SAM" id="MobiDB-lite"/>
    </source>
</evidence>
<evidence type="ECO:0000256" key="1">
    <source>
        <dbReference type="ARBA" id="ARBA00022603"/>
    </source>
</evidence>
<reference evidence="6 7" key="1">
    <citation type="submission" date="2018-03" db="EMBL/GenBank/DDBJ databases">
        <title>The ancient ancestry and fast evolution of plastids.</title>
        <authorList>
            <person name="Moore K.R."/>
            <person name="Magnabosco C."/>
            <person name="Momper L."/>
            <person name="Gold D.A."/>
            <person name="Bosak T."/>
            <person name="Fournier G.P."/>
        </authorList>
    </citation>
    <scope>NUCLEOTIDE SEQUENCE [LARGE SCALE GENOMIC DNA]</scope>
    <source>
        <strain evidence="6 7">CCALA 037</strain>
    </source>
</reference>
<dbReference type="EMBL" id="PVWO01000096">
    <property type="protein sequence ID" value="PSB57028.1"/>
    <property type="molecule type" value="Genomic_DNA"/>
</dbReference>
<evidence type="ECO:0000256" key="3">
    <source>
        <dbReference type="ARBA" id="ARBA00022691"/>
    </source>
</evidence>
<evidence type="ECO:0000313" key="6">
    <source>
        <dbReference type="EMBL" id="PSB57028.1"/>
    </source>
</evidence>
<dbReference type="GO" id="GO:0016279">
    <property type="term" value="F:protein-lysine N-methyltransferase activity"/>
    <property type="evidence" value="ECO:0007669"/>
    <property type="project" value="InterPro"/>
</dbReference>